<dbReference type="PANTHER" id="PTHR35991">
    <property type="entry name" value="CA-RESPONSIVE PROTEIN"/>
    <property type="match status" value="1"/>
</dbReference>
<name>W1NF02_AMBTC</name>
<feature type="transmembrane region" description="Helical" evidence="2">
    <location>
        <begin position="12"/>
        <end position="29"/>
    </location>
</feature>
<protein>
    <submittedName>
        <fullName evidence="3">Uncharacterized protein</fullName>
    </submittedName>
</protein>
<keyword evidence="2" id="KW-1133">Transmembrane helix</keyword>
<organism evidence="3 4">
    <name type="scientific">Amborella trichopoda</name>
    <dbReference type="NCBI Taxonomy" id="13333"/>
    <lineage>
        <taxon>Eukaryota</taxon>
        <taxon>Viridiplantae</taxon>
        <taxon>Streptophyta</taxon>
        <taxon>Embryophyta</taxon>
        <taxon>Tracheophyta</taxon>
        <taxon>Spermatophyta</taxon>
        <taxon>Magnoliopsida</taxon>
        <taxon>Amborellales</taxon>
        <taxon>Amborellaceae</taxon>
        <taxon>Amborella</taxon>
    </lineage>
</organism>
<dbReference type="STRING" id="13333.W1NF02"/>
<dbReference type="HOGENOM" id="CLU_068988_0_0_1"/>
<feature type="region of interest" description="Disordered" evidence="1">
    <location>
        <begin position="103"/>
        <end position="154"/>
    </location>
</feature>
<feature type="compositionally biased region" description="Basic and acidic residues" evidence="1">
    <location>
        <begin position="103"/>
        <end position="132"/>
    </location>
</feature>
<keyword evidence="4" id="KW-1185">Reference proteome</keyword>
<dbReference type="EMBL" id="KI397522">
    <property type="protein sequence ID" value="ERM94018.1"/>
    <property type="molecule type" value="Genomic_DNA"/>
</dbReference>
<keyword evidence="2" id="KW-0812">Transmembrane</keyword>
<reference evidence="4" key="1">
    <citation type="journal article" date="2013" name="Science">
        <title>The Amborella genome and the evolution of flowering plants.</title>
        <authorList>
            <consortium name="Amborella Genome Project"/>
        </authorList>
    </citation>
    <scope>NUCLEOTIDE SEQUENCE [LARGE SCALE GENOMIC DNA]</scope>
</reference>
<dbReference type="OrthoDB" id="1925033at2759"/>
<evidence type="ECO:0000256" key="1">
    <source>
        <dbReference type="SAM" id="MobiDB-lite"/>
    </source>
</evidence>
<dbReference type="Gramene" id="ERM94018">
    <property type="protein sequence ID" value="ERM94018"/>
    <property type="gene ID" value="AMTR_s00136p00104320"/>
</dbReference>
<evidence type="ECO:0000313" key="4">
    <source>
        <dbReference type="Proteomes" id="UP000017836"/>
    </source>
</evidence>
<accession>W1NF02</accession>
<dbReference type="PANTHER" id="PTHR35991:SF1">
    <property type="entry name" value="CA-RESPONSIVE PROTEIN"/>
    <property type="match status" value="1"/>
</dbReference>
<dbReference type="OMA" id="KIKLHYD"/>
<keyword evidence="2" id="KW-0472">Membrane</keyword>
<feature type="compositionally biased region" description="Basic residues" evidence="1">
    <location>
        <begin position="133"/>
        <end position="145"/>
    </location>
</feature>
<dbReference type="Proteomes" id="UP000017836">
    <property type="component" value="Unassembled WGS sequence"/>
</dbReference>
<sequence length="346" mass="38962">MAHFSVLNPPAILFLFLTFSLYLLFISLWKKRDKPKNPASPFECSISAKSQSNPRNLVVDIPASNACSSDQAQSPSPSSLVCSELPLSGDVSEERENVVVKVVHSQEGDEPDRGGDDGESVGDEKERAEESKVKKKKKRKKKGKKSKNDSEDAECREEEEEMVCPCRKLHDSACCYPFTSPSSAIQRKIKEQYDLIVKSGNSKGLTLEQVGNFVNCLLDAKTALQQKSEVVRRKQRLAMAKLMSAKADKSSFDRLCMQINRLDIEQKRLAEDTAVYNLLQEQLKCSPAYQKMLEIRNSLLEMKSNSQQLRPIPDVGDDDISFEDLLAQEKKDSFWQRNGKLRSCTT</sequence>
<evidence type="ECO:0000313" key="3">
    <source>
        <dbReference type="EMBL" id="ERM94018.1"/>
    </source>
</evidence>
<proteinExistence type="predicted"/>
<dbReference type="eggNOG" id="KOG0409">
    <property type="taxonomic scope" value="Eukaryota"/>
</dbReference>
<dbReference type="AlphaFoldDB" id="W1NF02"/>
<dbReference type="KEGG" id="atr:18421920"/>
<gene>
    <name evidence="3" type="ORF">AMTR_s00136p00104320</name>
</gene>
<evidence type="ECO:0000256" key="2">
    <source>
        <dbReference type="SAM" id="Phobius"/>
    </source>
</evidence>